<dbReference type="PANTHER" id="PTHR39190">
    <property type="entry name" value="FLAGELLAR ASSEMBLY FACTOR FLIW"/>
    <property type="match status" value="1"/>
</dbReference>
<keyword evidence="5" id="KW-0282">Flagellum</keyword>
<protein>
    <recommendedName>
        <fullName evidence="4">Flagellar assembly factor FliW</fullName>
    </recommendedName>
</protein>
<dbReference type="RefSeq" id="WP_368654413.1">
    <property type="nucleotide sequence ID" value="NZ_CP162599.1"/>
</dbReference>
<dbReference type="InterPro" id="IPR024046">
    <property type="entry name" value="Flagellar_assmbl_FliW_dom_sf"/>
</dbReference>
<dbReference type="Pfam" id="PF02623">
    <property type="entry name" value="FliW"/>
    <property type="match status" value="1"/>
</dbReference>
<gene>
    <name evidence="4 5" type="primary">fliW</name>
    <name evidence="5" type="ORF">AB4Y30_05115</name>
</gene>
<dbReference type="InterPro" id="IPR003775">
    <property type="entry name" value="Flagellar_assembly_factor_FliW"/>
</dbReference>
<keyword evidence="5" id="KW-0966">Cell projection</keyword>
<dbReference type="PANTHER" id="PTHR39190:SF1">
    <property type="entry name" value="FLAGELLAR ASSEMBLY FACTOR FLIW"/>
    <property type="match status" value="1"/>
</dbReference>
<reference evidence="5" key="1">
    <citation type="submission" date="2024-07" db="EMBL/GenBank/DDBJ databases">
        <title>Halotolerant mesophilic bacterium Ornithinibacillus sp. 4-3, sp. nov., isolated from soil.</title>
        <authorList>
            <person name="Sidarenka A.V."/>
            <person name="Guliayeva D.E."/>
            <person name="Leanovich S.I."/>
            <person name="Hileuskaya K.S."/>
            <person name="Akhremchuk A.E."/>
            <person name="Sikolenko M.A."/>
            <person name="Valentovich L.N."/>
        </authorList>
    </citation>
    <scope>NUCLEOTIDE SEQUENCE</scope>
    <source>
        <strain evidence="5">4-3</strain>
    </source>
</reference>
<dbReference type="HAMAP" id="MF_01185">
    <property type="entry name" value="FliW"/>
    <property type="match status" value="1"/>
</dbReference>
<keyword evidence="1 4" id="KW-0963">Cytoplasm</keyword>
<dbReference type="GO" id="GO:0005737">
    <property type="term" value="C:cytoplasm"/>
    <property type="evidence" value="ECO:0007669"/>
    <property type="project" value="UniProtKB-SubCell"/>
</dbReference>
<evidence type="ECO:0000256" key="1">
    <source>
        <dbReference type="ARBA" id="ARBA00022490"/>
    </source>
</evidence>
<organism evidence="5">
    <name type="scientific">Ornithinibacillus sp. 4-3</name>
    <dbReference type="NCBI Taxonomy" id="3231488"/>
    <lineage>
        <taxon>Bacteria</taxon>
        <taxon>Bacillati</taxon>
        <taxon>Bacillota</taxon>
        <taxon>Bacilli</taxon>
        <taxon>Bacillales</taxon>
        <taxon>Bacillaceae</taxon>
        <taxon>Ornithinibacillus</taxon>
    </lineage>
</organism>
<dbReference type="Gene3D" id="2.30.290.10">
    <property type="entry name" value="BH3618-like"/>
    <property type="match status" value="1"/>
</dbReference>
<proteinExistence type="inferred from homology"/>
<keyword evidence="2 4" id="KW-1005">Bacterial flagellum biogenesis</keyword>
<keyword evidence="5" id="KW-0969">Cilium</keyword>
<name>A0AB39HT63_9BACI</name>
<comment type="similarity">
    <text evidence="4">Belongs to the FliW family.</text>
</comment>
<keyword evidence="4" id="KW-0143">Chaperone</keyword>
<evidence type="ECO:0000256" key="4">
    <source>
        <dbReference type="HAMAP-Rule" id="MF_01185"/>
    </source>
</evidence>
<dbReference type="GO" id="GO:0044780">
    <property type="term" value="P:bacterial-type flagellum assembly"/>
    <property type="evidence" value="ECO:0007669"/>
    <property type="project" value="UniProtKB-UniRule"/>
</dbReference>
<comment type="subunit">
    <text evidence="4">Interacts with translational regulator CsrA and flagellin(s).</text>
</comment>
<accession>A0AB39HT63</accession>
<dbReference type="AlphaFoldDB" id="A0AB39HT63"/>
<dbReference type="GO" id="GO:0006417">
    <property type="term" value="P:regulation of translation"/>
    <property type="evidence" value="ECO:0007669"/>
    <property type="project" value="UniProtKB-KW"/>
</dbReference>
<comment type="subcellular location">
    <subcellularLocation>
        <location evidence="4">Cytoplasm</location>
    </subcellularLocation>
</comment>
<keyword evidence="3 4" id="KW-0810">Translation regulation</keyword>
<evidence type="ECO:0000313" key="5">
    <source>
        <dbReference type="EMBL" id="XDK33735.1"/>
    </source>
</evidence>
<evidence type="ECO:0000256" key="2">
    <source>
        <dbReference type="ARBA" id="ARBA00022795"/>
    </source>
</evidence>
<dbReference type="EMBL" id="CP162599">
    <property type="protein sequence ID" value="XDK33735.1"/>
    <property type="molecule type" value="Genomic_DNA"/>
</dbReference>
<dbReference type="SUPFAM" id="SSF141457">
    <property type="entry name" value="BH3618-like"/>
    <property type="match status" value="1"/>
</dbReference>
<sequence length="144" mass="16337">MIVLTKYLGEMKIDEANIIHFSGGLPGFLEETKFILLDLPGNPLFQFLQSIQTPDLAFIVTDPYHYYQDYQFELDEQILTALQIESEKEVMVRAIITLKEPFTASTMNLKAPVVINPISKAGKQFILNKEQYEAKTPILPKGGE</sequence>
<comment type="function">
    <text evidence="4">Acts as an anti-CsrA protein, binds CsrA and prevents it from repressing translation of its target genes, one of which is flagellin. Binds to flagellin and participates in the assembly of the flagellum.</text>
</comment>
<evidence type="ECO:0000256" key="3">
    <source>
        <dbReference type="ARBA" id="ARBA00022845"/>
    </source>
</evidence>
<dbReference type="NCBIfam" id="NF009793">
    <property type="entry name" value="PRK13285.1-1"/>
    <property type="match status" value="1"/>
</dbReference>